<evidence type="ECO:0000259" key="10">
    <source>
        <dbReference type="Pfam" id="PF21105"/>
    </source>
</evidence>
<dbReference type="InterPro" id="IPR006314">
    <property type="entry name" value="Dyp_peroxidase"/>
</dbReference>
<comment type="caution">
    <text evidence="11">The sequence shown here is derived from an EMBL/GenBank/DDBJ whole genome shotgun (WGS) entry which is preliminary data.</text>
</comment>
<dbReference type="PANTHER" id="PTHR30521">
    <property type="entry name" value="DEFERROCHELATASE/PEROXIDASE"/>
    <property type="match status" value="1"/>
</dbReference>
<accession>A0A9P3UT92</accession>
<dbReference type="EMBL" id="BRPK01000013">
    <property type="protein sequence ID" value="GLB43345.1"/>
    <property type="molecule type" value="Genomic_DNA"/>
</dbReference>
<sequence length="715" mass="79784">MIPLYLFQSFEILQVVLGIWISRRSPAVDWSKLLIPGLLVVFKAFQFEPPSRLTAPPYLPIEICIHLDHLALDEEAHLLGVLPEESAHRLADLHMEWDHPDAQVGDLLDEEGPQWAVPVAAPEWDHLQADLTDPLRVLRRGVPQGALMGQRVLHRGVPRDPGPILEYVMISRIRLERGLTIIPHRPQGPPKPPVVDPKPPVVDPKPPVVDPKPPVVDPKPPVVDPKPPVVDPKPEGPSSEYNLQNIQGDILPALPKALEYFYYFQILNVEKFREAFGKFIVPKITTAQQLTTSPPPPPPNPSVTFLGVNVGFTYLALQKFGLTDDLLDDSFVKGQQQDSKDLGDAGTSRGDFWTPNWDGEYKVEIDGIFLITAYNDAVAAKFVEDMEKAFTYTATRMSIKKVVLLKGAPRAGAEARNDHFGYRGGMSNPQVRGVTFETPAQPTIRYPGSPIIPMGVIVMGYEGDEDRDKRPAWAMDGSFMVTRKLNNLVPEFDAFLLEHGPKVFPNIPVKDAADRLGARLFGRWKDGTPTELSPDAPDPAISGDDKRINNFAFDQSAGQKRCPFASHMRKSNPRNDVTPIESVFKHFIRRHNMPYGPEVTAEERDGNGTIQQRGLHVVCYASSIVRGFKFYQQAWYNEPNFPPNKPELPGMDPIFGQTGEEHLDVHRYMTGTNPTAEQQVMSFPKKFIDPRGGEYFFAPSISTLRDLIATGVSIA</sequence>
<dbReference type="SUPFAM" id="SSF54909">
    <property type="entry name" value="Dimeric alpha+beta barrel"/>
    <property type="match status" value="1"/>
</dbReference>
<dbReference type="GO" id="GO:0004601">
    <property type="term" value="F:peroxidase activity"/>
    <property type="evidence" value="ECO:0007669"/>
    <property type="project" value="UniProtKB-KW"/>
</dbReference>
<gene>
    <name evidence="11" type="ORF">LshimejAT787_1302460</name>
</gene>
<dbReference type="AlphaFoldDB" id="A0A9P3UT92"/>
<proteinExistence type="inferred from homology"/>
<dbReference type="OrthoDB" id="3207336at2759"/>
<evidence type="ECO:0000256" key="5">
    <source>
        <dbReference type="ARBA" id="ARBA00023002"/>
    </source>
</evidence>
<comment type="similarity">
    <text evidence="7">Belongs to the DyP-type peroxidase family.</text>
</comment>
<keyword evidence="4" id="KW-0479">Metal-binding</keyword>
<evidence type="ECO:0000256" key="2">
    <source>
        <dbReference type="ARBA" id="ARBA00022559"/>
    </source>
</evidence>
<dbReference type="GO" id="GO:0046872">
    <property type="term" value="F:metal ion binding"/>
    <property type="evidence" value="ECO:0007669"/>
    <property type="project" value="UniProtKB-KW"/>
</dbReference>
<dbReference type="InterPro" id="IPR011008">
    <property type="entry name" value="Dimeric_a/b-barrel"/>
</dbReference>
<keyword evidence="6" id="KW-0408">Iron</keyword>
<evidence type="ECO:0000313" key="11">
    <source>
        <dbReference type="EMBL" id="GLB43345.1"/>
    </source>
</evidence>
<comment type="cofactor">
    <cofactor evidence="1">
        <name>heme b</name>
        <dbReference type="ChEBI" id="CHEBI:60344"/>
    </cofactor>
</comment>
<dbReference type="PROSITE" id="PS51404">
    <property type="entry name" value="DYP_PEROXIDASE"/>
    <property type="match status" value="1"/>
</dbReference>
<evidence type="ECO:0000313" key="12">
    <source>
        <dbReference type="Proteomes" id="UP001063166"/>
    </source>
</evidence>
<evidence type="ECO:0000256" key="6">
    <source>
        <dbReference type="ARBA" id="ARBA00023004"/>
    </source>
</evidence>
<keyword evidence="5" id="KW-0560">Oxidoreductase</keyword>
<feature type="region of interest" description="Disordered" evidence="8">
    <location>
        <begin position="182"/>
        <end position="238"/>
    </location>
</feature>
<keyword evidence="12" id="KW-1185">Reference proteome</keyword>
<keyword evidence="2 11" id="KW-0575">Peroxidase</keyword>
<dbReference type="GO" id="GO:0005829">
    <property type="term" value="C:cytosol"/>
    <property type="evidence" value="ECO:0007669"/>
    <property type="project" value="TreeGrafter"/>
</dbReference>
<evidence type="ECO:0000256" key="8">
    <source>
        <dbReference type="SAM" id="MobiDB-lite"/>
    </source>
</evidence>
<protein>
    <submittedName>
        <fullName evidence="11">Peroxidase</fullName>
    </submittedName>
</protein>
<organism evidence="11 12">
    <name type="scientific">Lyophyllum shimeji</name>
    <name type="common">Hon-shimeji</name>
    <name type="synonym">Tricholoma shimeji</name>
    <dbReference type="NCBI Taxonomy" id="47721"/>
    <lineage>
        <taxon>Eukaryota</taxon>
        <taxon>Fungi</taxon>
        <taxon>Dikarya</taxon>
        <taxon>Basidiomycota</taxon>
        <taxon>Agaricomycotina</taxon>
        <taxon>Agaricomycetes</taxon>
        <taxon>Agaricomycetidae</taxon>
        <taxon>Agaricales</taxon>
        <taxon>Tricholomatineae</taxon>
        <taxon>Lyophyllaceae</taxon>
        <taxon>Lyophyllum</taxon>
    </lineage>
</organism>
<evidence type="ECO:0000256" key="7">
    <source>
        <dbReference type="ARBA" id="ARBA00025737"/>
    </source>
</evidence>
<dbReference type="PANTHER" id="PTHR30521:SF4">
    <property type="entry name" value="DEFERROCHELATASE"/>
    <property type="match status" value="1"/>
</dbReference>
<reference evidence="11" key="1">
    <citation type="submission" date="2022-07" db="EMBL/GenBank/DDBJ databases">
        <title>The genome of Lyophyllum shimeji provides insight into the initial evolution of ectomycorrhizal fungal genome.</title>
        <authorList>
            <person name="Kobayashi Y."/>
            <person name="Shibata T."/>
            <person name="Hirakawa H."/>
            <person name="Shigenobu S."/>
            <person name="Nishiyama T."/>
            <person name="Yamada A."/>
            <person name="Hasebe M."/>
            <person name="Kawaguchi M."/>
        </authorList>
    </citation>
    <scope>NUCLEOTIDE SEQUENCE</scope>
    <source>
        <strain evidence="11">AT787</strain>
    </source>
</reference>
<evidence type="ECO:0000256" key="1">
    <source>
        <dbReference type="ARBA" id="ARBA00001970"/>
    </source>
</evidence>
<feature type="compositionally biased region" description="Pro residues" evidence="8">
    <location>
        <begin position="186"/>
        <end position="231"/>
    </location>
</feature>
<feature type="domain" description="DyP dimeric alpha+beta barrel" evidence="10">
    <location>
        <begin position="245"/>
        <end position="410"/>
    </location>
</feature>
<evidence type="ECO:0000256" key="9">
    <source>
        <dbReference type="SAM" id="SignalP"/>
    </source>
</evidence>
<dbReference type="GO" id="GO:0020037">
    <property type="term" value="F:heme binding"/>
    <property type="evidence" value="ECO:0007669"/>
    <property type="project" value="InterPro"/>
</dbReference>
<dbReference type="InterPro" id="IPR049509">
    <property type="entry name" value="DyP_N"/>
</dbReference>
<feature type="signal peptide" evidence="9">
    <location>
        <begin position="1"/>
        <end position="18"/>
    </location>
</feature>
<keyword evidence="9" id="KW-0732">Signal</keyword>
<dbReference type="Proteomes" id="UP001063166">
    <property type="component" value="Unassembled WGS sequence"/>
</dbReference>
<keyword evidence="3" id="KW-0349">Heme</keyword>
<name>A0A9P3UT92_LYOSH</name>
<evidence type="ECO:0000256" key="3">
    <source>
        <dbReference type="ARBA" id="ARBA00022617"/>
    </source>
</evidence>
<evidence type="ECO:0000256" key="4">
    <source>
        <dbReference type="ARBA" id="ARBA00022723"/>
    </source>
</evidence>
<dbReference type="NCBIfam" id="TIGR01413">
    <property type="entry name" value="Dyp_perox_fam"/>
    <property type="match status" value="1"/>
</dbReference>
<dbReference type="Pfam" id="PF21105">
    <property type="entry name" value="DyP_N"/>
    <property type="match status" value="1"/>
</dbReference>
<feature type="chain" id="PRO_5040318430" evidence="9">
    <location>
        <begin position="19"/>
        <end position="715"/>
    </location>
</feature>